<organism evidence="1 2">
    <name type="scientific">Trichonephila inaurata madagascariensis</name>
    <dbReference type="NCBI Taxonomy" id="2747483"/>
    <lineage>
        <taxon>Eukaryota</taxon>
        <taxon>Metazoa</taxon>
        <taxon>Ecdysozoa</taxon>
        <taxon>Arthropoda</taxon>
        <taxon>Chelicerata</taxon>
        <taxon>Arachnida</taxon>
        <taxon>Araneae</taxon>
        <taxon>Araneomorphae</taxon>
        <taxon>Entelegynae</taxon>
        <taxon>Araneoidea</taxon>
        <taxon>Nephilidae</taxon>
        <taxon>Trichonephila</taxon>
        <taxon>Trichonephila inaurata</taxon>
    </lineage>
</organism>
<dbReference type="AlphaFoldDB" id="A0A8X6YKD6"/>
<keyword evidence="2" id="KW-1185">Reference proteome</keyword>
<protein>
    <submittedName>
        <fullName evidence="1">Uncharacterized protein</fullName>
    </submittedName>
</protein>
<proteinExistence type="predicted"/>
<reference evidence="1" key="1">
    <citation type="submission" date="2020-08" db="EMBL/GenBank/DDBJ databases">
        <title>Multicomponent nature underlies the extraordinary mechanical properties of spider dragline silk.</title>
        <authorList>
            <person name="Kono N."/>
            <person name="Nakamura H."/>
            <person name="Mori M."/>
            <person name="Yoshida Y."/>
            <person name="Ohtoshi R."/>
            <person name="Malay A.D."/>
            <person name="Moran D.A.P."/>
            <person name="Tomita M."/>
            <person name="Numata K."/>
            <person name="Arakawa K."/>
        </authorList>
    </citation>
    <scope>NUCLEOTIDE SEQUENCE</scope>
</reference>
<evidence type="ECO:0000313" key="1">
    <source>
        <dbReference type="EMBL" id="GFY72526.1"/>
    </source>
</evidence>
<name>A0A8X6YKD6_9ARAC</name>
<dbReference type="Proteomes" id="UP000886998">
    <property type="component" value="Unassembled WGS sequence"/>
</dbReference>
<gene>
    <name evidence="1" type="ORF">TNIN_164071</name>
</gene>
<accession>A0A8X6YKD6</accession>
<comment type="caution">
    <text evidence="1">The sequence shown here is derived from an EMBL/GenBank/DDBJ whole genome shotgun (WGS) entry which is preliminary data.</text>
</comment>
<dbReference type="EMBL" id="BMAV01019496">
    <property type="protein sequence ID" value="GFY72526.1"/>
    <property type="molecule type" value="Genomic_DNA"/>
</dbReference>
<sequence length="122" mass="14177">MEAGPEEWRFYEEYGVVLRERRPEVVVPTKRTDKSRDSYAIWSKETVILYRQLATSTCRHTSEELGSLFTAAAAKDEPTAVSRLRIYQECLDALIKKVEEQQRAHLTPGYTKRGLHFHLTPH</sequence>
<evidence type="ECO:0000313" key="2">
    <source>
        <dbReference type="Proteomes" id="UP000886998"/>
    </source>
</evidence>